<proteinExistence type="predicted"/>
<dbReference type="InterPro" id="IPR000719">
    <property type="entry name" value="Prot_kinase_dom"/>
</dbReference>
<evidence type="ECO:0000256" key="1">
    <source>
        <dbReference type="SAM" id="MobiDB-lite"/>
    </source>
</evidence>
<dbReference type="CDD" id="cd05819">
    <property type="entry name" value="NHL"/>
    <property type="match status" value="1"/>
</dbReference>
<dbReference type="InterPro" id="IPR011009">
    <property type="entry name" value="Kinase-like_dom_sf"/>
</dbReference>
<evidence type="ECO:0000313" key="3">
    <source>
        <dbReference type="EMBL" id="CAE7863620.1"/>
    </source>
</evidence>
<dbReference type="InterPro" id="IPR008271">
    <property type="entry name" value="Ser/Thr_kinase_AS"/>
</dbReference>
<comment type="caution">
    <text evidence="3">The sequence shown here is derived from an EMBL/GenBank/DDBJ whole genome shotgun (WGS) entry which is preliminary data.</text>
</comment>
<dbReference type="GO" id="GO:0004674">
    <property type="term" value="F:protein serine/threonine kinase activity"/>
    <property type="evidence" value="ECO:0007669"/>
    <property type="project" value="TreeGrafter"/>
</dbReference>
<dbReference type="Gene3D" id="3.30.200.20">
    <property type="entry name" value="Phosphorylase Kinase, domain 1"/>
    <property type="match status" value="1"/>
</dbReference>
<dbReference type="Gene3D" id="2.120.10.30">
    <property type="entry name" value="TolB, C-terminal domain"/>
    <property type="match status" value="1"/>
</dbReference>
<protein>
    <recommendedName>
        <fullName evidence="2">Protein kinase domain-containing protein</fullName>
    </recommendedName>
</protein>
<evidence type="ECO:0000313" key="4">
    <source>
        <dbReference type="Proteomes" id="UP000601435"/>
    </source>
</evidence>
<dbReference type="PROSITE" id="PS50011">
    <property type="entry name" value="PROTEIN_KINASE_DOM"/>
    <property type="match status" value="1"/>
</dbReference>
<dbReference type="OrthoDB" id="428506at2759"/>
<sequence>MTCRRPSHRRADVWPEAHGKNFIRISSSIDWKTKCHGLSPENNNNNKRFTASADKKVYERVANAKKEDAAPPTLKLSNWNAASIQTSRICVCGRVESHSGTDTCLLSAWCSQGLMTPAGYPLGVHADSNDDLIVADSLRAAVVRWTGYRYEVIAGGNGVGSSANQLSSPLGIFFQSGNPDMLYVADTANHRIVAWPRGSVTGNVVFGTGTPGDGLSELRYPAGIYLNNSFLYVVDYGNSRVLQVASGTSTGQRVPEDEVLQLPILPTTAADSFFDSFGNFYRVDYGNHRLMFCQRQIMCAFTACKDVDPATAPVLPEPFTQLLMVQAVAAWRTALTAERRCSLLQFLIVRPMFWCCVESSSSPKAVHFEDPGVTEEQTHVVGAEEIPSRHSSQISVNAMPVLSDEENLLIQQSRVSDMSETKEVEVVDIPVHTKESLSTADSAGAESQKDTSCTTMGRRSRLLGRAADSRWKLRRDELEMQKELSRTLKSTLYLATWKGTDVVMKCVEVPANYDRTDDPTRKTSKENFDPTSSRPLHASEVDQDLLEELLHEIELLSSLRHPNLVLFIGACLDKDAPVMCVTEYMPGGDLERHFMTMRKKHQTPTWRPQFRQVMDWSLAVARGLSFLHSREEPIVHRDLKPLNLLLTRHGEVKIADLGISKM</sequence>
<dbReference type="EMBL" id="CAJNJA010057863">
    <property type="protein sequence ID" value="CAE7863620.1"/>
    <property type="molecule type" value="Genomic_DNA"/>
</dbReference>
<feature type="non-terminal residue" evidence="3">
    <location>
        <position position="662"/>
    </location>
</feature>
<dbReference type="InterPro" id="IPR001245">
    <property type="entry name" value="Ser-Thr/Tyr_kinase_cat_dom"/>
</dbReference>
<accession>A0A813ADC4</accession>
<dbReference type="Pfam" id="PF07714">
    <property type="entry name" value="PK_Tyr_Ser-Thr"/>
    <property type="match status" value="1"/>
</dbReference>
<dbReference type="PANTHER" id="PTHR44329">
    <property type="entry name" value="SERINE/THREONINE-PROTEIN KINASE TNNI3K-RELATED"/>
    <property type="match status" value="1"/>
</dbReference>
<dbReference type="InterPro" id="IPR051681">
    <property type="entry name" value="Ser/Thr_Kinases-Pseudokinases"/>
</dbReference>
<dbReference type="PANTHER" id="PTHR44329:SF140">
    <property type="entry name" value="INACTIVE PROTEIN TYROSINE KINASE PTKL"/>
    <property type="match status" value="1"/>
</dbReference>
<dbReference type="GO" id="GO:0005524">
    <property type="term" value="F:ATP binding"/>
    <property type="evidence" value="ECO:0007669"/>
    <property type="project" value="InterPro"/>
</dbReference>
<dbReference type="PROSITE" id="PS00108">
    <property type="entry name" value="PROTEIN_KINASE_ST"/>
    <property type="match status" value="1"/>
</dbReference>
<name>A0A813ADC4_9DINO</name>
<reference evidence="3" key="1">
    <citation type="submission" date="2021-02" db="EMBL/GenBank/DDBJ databases">
        <authorList>
            <person name="Dougan E. K."/>
            <person name="Rhodes N."/>
            <person name="Thang M."/>
            <person name="Chan C."/>
        </authorList>
    </citation>
    <scope>NUCLEOTIDE SEQUENCE</scope>
</reference>
<gene>
    <name evidence="3" type="ORF">SNEC2469_LOCUS27456</name>
</gene>
<feature type="compositionally biased region" description="Basic and acidic residues" evidence="1">
    <location>
        <begin position="514"/>
        <end position="528"/>
    </location>
</feature>
<dbReference type="SUPFAM" id="SSF56112">
    <property type="entry name" value="Protein kinase-like (PK-like)"/>
    <property type="match status" value="1"/>
</dbReference>
<organism evidence="3 4">
    <name type="scientific">Symbiodinium necroappetens</name>
    <dbReference type="NCBI Taxonomy" id="1628268"/>
    <lineage>
        <taxon>Eukaryota</taxon>
        <taxon>Sar</taxon>
        <taxon>Alveolata</taxon>
        <taxon>Dinophyceae</taxon>
        <taxon>Suessiales</taxon>
        <taxon>Symbiodiniaceae</taxon>
        <taxon>Symbiodinium</taxon>
    </lineage>
</organism>
<dbReference type="SMART" id="SM00220">
    <property type="entry name" value="S_TKc"/>
    <property type="match status" value="1"/>
</dbReference>
<dbReference type="AlphaFoldDB" id="A0A813ADC4"/>
<feature type="region of interest" description="Disordered" evidence="1">
    <location>
        <begin position="513"/>
        <end position="536"/>
    </location>
</feature>
<dbReference type="Gene3D" id="1.10.510.10">
    <property type="entry name" value="Transferase(Phosphotransferase) domain 1"/>
    <property type="match status" value="1"/>
</dbReference>
<dbReference type="Proteomes" id="UP000601435">
    <property type="component" value="Unassembled WGS sequence"/>
</dbReference>
<feature type="domain" description="Protein kinase" evidence="2">
    <location>
        <begin position="478"/>
        <end position="662"/>
    </location>
</feature>
<dbReference type="InterPro" id="IPR011042">
    <property type="entry name" value="6-blade_b-propeller_TolB-like"/>
</dbReference>
<dbReference type="SUPFAM" id="SSF101898">
    <property type="entry name" value="NHL repeat"/>
    <property type="match status" value="1"/>
</dbReference>
<evidence type="ECO:0000259" key="2">
    <source>
        <dbReference type="PROSITE" id="PS50011"/>
    </source>
</evidence>
<keyword evidence="4" id="KW-1185">Reference proteome</keyword>